<dbReference type="Gene3D" id="2.130.10.10">
    <property type="entry name" value="YVTN repeat-like/Quinoprotein amine dehydrogenase"/>
    <property type="match status" value="1"/>
</dbReference>
<evidence type="ECO:0000256" key="2">
    <source>
        <dbReference type="ARBA" id="ARBA00022737"/>
    </source>
</evidence>
<dbReference type="PANTHER" id="PTHR19857:SF8">
    <property type="entry name" value="ANGIO-ASSOCIATED MIGRATORY CELL PROTEIN"/>
    <property type="match status" value="1"/>
</dbReference>
<evidence type="ECO:0000313" key="5">
    <source>
        <dbReference type="Proteomes" id="UP000218231"/>
    </source>
</evidence>
<dbReference type="STRING" id="2018661.A0A2A2L5M4"/>
<comment type="caution">
    <text evidence="4">The sequence shown here is derived from an EMBL/GenBank/DDBJ whole genome shotgun (WGS) entry which is preliminary data.</text>
</comment>
<organism evidence="4 5">
    <name type="scientific">Diploscapter pachys</name>
    <dbReference type="NCBI Taxonomy" id="2018661"/>
    <lineage>
        <taxon>Eukaryota</taxon>
        <taxon>Metazoa</taxon>
        <taxon>Ecdysozoa</taxon>
        <taxon>Nematoda</taxon>
        <taxon>Chromadorea</taxon>
        <taxon>Rhabditida</taxon>
        <taxon>Rhabditina</taxon>
        <taxon>Rhabditomorpha</taxon>
        <taxon>Rhabditoidea</taxon>
        <taxon>Rhabditidae</taxon>
        <taxon>Diploscapter</taxon>
    </lineage>
</organism>
<dbReference type="InterPro" id="IPR001680">
    <property type="entry name" value="WD40_rpt"/>
</dbReference>
<keyword evidence="3" id="KW-0812">Transmembrane</keyword>
<evidence type="ECO:0000256" key="1">
    <source>
        <dbReference type="ARBA" id="ARBA00022574"/>
    </source>
</evidence>
<dbReference type="InterPro" id="IPR051179">
    <property type="entry name" value="WD_repeat_multifunction"/>
</dbReference>
<evidence type="ECO:0000313" key="4">
    <source>
        <dbReference type="EMBL" id="PAV81443.1"/>
    </source>
</evidence>
<accession>A0A2A2L5M4</accession>
<sequence>MAQQQTDKLLKTRNYREGMSSLGRPAVWVTGAATIFTIISILVFSIFYQKGLSGFSNQINAFVSVGDFSSIIIQMIVIIIAIFFVFYLFISFLASVYFIFIGSIYSFCALIDQQCFDFKVLIPAVISKISNKRVDMTFCAEKKELLCSAQNNQTTSFMIAFVAALIAFGGGLFVQNCVVYGLGRRQADKIKWNSEYQLSLPFEVRSASFSPCGKVLLYGDNDGNIHVLQAGTSSRLISQTISIDPTSVIQSIAINPTSDLLAAASNSAKINICQLDPNQPSCSTPIATIPSNTNRPVSVGFVEDLSNGQNMLLIGSRKDIRIIDADSGCTYRELSGKGGTALVESFNACLLVAGSLDESTVSFWDIRSPLPIGHVSTKVKRKSIFSIDSGKNVVALAGDTGIVHLFDMRNYKEITKKKINEEPVKSLRFSPRYRVLAATFQNE</sequence>
<keyword evidence="2" id="KW-0677">Repeat</keyword>
<dbReference type="InterPro" id="IPR036322">
    <property type="entry name" value="WD40_repeat_dom_sf"/>
</dbReference>
<dbReference type="SUPFAM" id="SSF50978">
    <property type="entry name" value="WD40 repeat-like"/>
    <property type="match status" value="1"/>
</dbReference>
<feature type="transmembrane region" description="Helical" evidence="3">
    <location>
        <begin position="96"/>
        <end position="113"/>
    </location>
</feature>
<keyword evidence="1" id="KW-0853">WD repeat</keyword>
<keyword evidence="3" id="KW-1133">Transmembrane helix</keyword>
<proteinExistence type="predicted"/>
<dbReference type="InterPro" id="IPR015943">
    <property type="entry name" value="WD40/YVTN_repeat-like_dom_sf"/>
</dbReference>
<protein>
    <recommendedName>
        <fullName evidence="6">Anaphase-promoting complex subunit 4 WD40 domain-containing protein</fullName>
    </recommendedName>
</protein>
<name>A0A2A2L5M4_9BILA</name>
<feature type="transmembrane region" description="Helical" evidence="3">
    <location>
        <begin position="68"/>
        <end position="89"/>
    </location>
</feature>
<feature type="transmembrane region" description="Helical" evidence="3">
    <location>
        <begin position="158"/>
        <end position="182"/>
    </location>
</feature>
<reference evidence="4 5" key="1">
    <citation type="journal article" date="2017" name="Curr. Biol.">
        <title>Genome architecture and evolution of a unichromosomal asexual nematode.</title>
        <authorList>
            <person name="Fradin H."/>
            <person name="Zegar C."/>
            <person name="Gutwein M."/>
            <person name="Lucas J."/>
            <person name="Kovtun M."/>
            <person name="Corcoran D."/>
            <person name="Baugh L.R."/>
            <person name="Kiontke K."/>
            <person name="Gunsalus K."/>
            <person name="Fitch D.H."/>
            <person name="Piano F."/>
        </authorList>
    </citation>
    <scope>NUCLEOTIDE SEQUENCE [LARGE SCALE GENOMIC DNA]</scope>
    <source>
        <strain evidence="4">PF1309</strain>
    </source>
</reference>
<dbReference type="OrthoDB" id="9993736at2759"/>
<dbReference type="PANTHER" id="PTHR19857">
    <property type="entry name" value="MITOCHONDRIAL DIVISION PROTEIN 1-RELATED"/>
    <property type="match status" value="1"/>
</dbReference>
<evidence type="ECO:0008006" key="6">
    <source>
        <dbReference type="Google" id="ProtNLM"/>
    </source>
</evidence>
<feature type="transmembrane region" description="Helical" evidence="3">
    <location>
        <begin position="26"/>
        <end position="48"/>
    </location>
</feature>
<gene>
    <name evidence="4" type="ORF">WR25_00854</name>
</gene>
<keyword evidence="3" id="KW-0472">Membrane</keyword>
<evidence type="ECO:0000256" key="3">
    <source>
        <dbReference type="SAM" id="Phobius"/>
    </source>
</evidence>
<dbReference type="EMBL" id="LIAE01007172">
    <property type="protein sequence ID" value="PAV81443.1"/>
    <property type="molecule type" value="Genomic_DNA"/>
</dbReference>
<keyword evidence="5" id="KW-1185">Reference proteome</keyword>
<dbReference type="AlphaFoldDB" id="A0A2A2L5M4"/>
<dbReference type="SMART" id="SM00320">
    <property type="entry name" value="WD40"/>
    <property type="match status" value="3"/>
</dbReference>
<dbReference type="Proteomes" id="UP000218231">
    <property type="component" value="Unassembled WGS sequence"/>
</dbReference>